<feature type="transmembrane region" description="Helical" evidence="5">
    <location>
        <begin position="169"/>
        <end position="194"/>
    </location>
</feature>
<feature type="transmembrane region" description="Helical" evidence="5">
    <location>
        <begin position="230"/>
        <end position="246"/>
    </location>
</feature>
<dbReference type="Proteomes" id="UP001165367">
    <property type="component" value="Unassembled WGS sequence"/>
</dbReference>
<keyword evidence="3 5" id="KW-1133">Transmembrane helix</keyword>
<evidence type="ECO:0000313" key="7">
    <source>
        <dbReference type="EMBL" id="MCG2613142.1"/>
    </source>
</evidence>
<evidence type="ECO:0000259" key="6">
    <source>
        <dbReference type="Pfam" id="PF04932"/>
    </source>
</evidence>
<feature type="domain" description="O-antigen ligase-related" evidence="6">
    <location>
        <begin position="236"/>
        <end position="398"/>
    </location>
</feature>
<dbReference type="PANTHER" id="PTHR37422">
    <property type="entry name" value="TEICHURONIC ACID BIOSYNTHESIS PROTEIN TUAE"/>
    <property type="match status" value="1"/>
</dbReference>
<comment type="caution">
    <text evidence="7">The sequence shown here is derived from an EMBL/GenBank/DDBJ whole genome shotgun (WGS) entry which is preliminary data.</text>
</comment>
<protein>
    <submittedName>
        <fullName evidence="7">O-antigen ligase family protein</fullName>
    </submittedName>
</protein>
<keyword evidence="4 5" id="KW-0472">Membrane</keyword>
<proteinExistence type="predicted"/>
<feature type="transmembrane region" description="Helical" evidence="5">
    <location>
        <begin position="274"/>
        <end position="291"/>
    </location>
</feature>
<reference evidence="7" key="1">
    <citation type="submission" date="2022-01" db="EMBL/GenBank/DDBJ databases">
        <authorList>
            <person name="Jo J.-H."/>
            <person name="Im W.-T."/>
        </authorList>
    </citation>
    <scope>NUCLEOTIDE SEQUENCE</scope>
    <source>
        <strain evidence="7">NA20</strain>
    </source>
</reference>
<dbReference type="InterPro" id="IPR007016">
    <property type="entry name" value="O-antigen_ligase-rel_domated"/>
</dbReference>
<keyword evidence="2 5" id="KW-0812">Transmembrane</keyword>
<keyword evidence="7" id="KW-0436">Ligase</keyword>
<sequence>MTSLTANNRIFFFTATALFVLTLALSIITEYYYLLAIPFAVLLFQTGWVSFSAIFLLLIASIPFSTEVLITESLGTDLPDEMLMLLVSVLFFFHLINNTTAFFKIIWHPLVWLVLVSFCWSAISLAFSTHIVLSVKFLLAKSWYMCAFLAATFLVNSKKDELKRIATTLALSMFVCTMIIFIRHAALGFSFAGINDAVDPFFRNHVNYSALLVCTLPVWYGYWKLFPASQKLVAVVIAILLIALFLSYARGAWLALLVAIITGWLMMKKVVIRVLMITVMVTTIAVGWLAYDDQYLRFAPDQSETIFHEDFREHLVATYEMKDLSAAERFYRWIAGVRMIPDHWLTGFGPGTFYHNYKPYAVPAFETWVSENEEHSTVHNYFLLTAIEQGIPGLVLLLLLAGSILFYAQRLYHRIKDPFYRIASFITGLIFSMILTLNLLSDLIETDKIGSLFFLCIAVLVILDKKTAGKAENV</sequence>
<dbReference type="GO" id="GO:0016874">
    <property type="term" value="F:ligase activity"/>
    <property type="evidence" value="ECO:0007669"/>
    <property type="project" value="UniProtKB-KW"/>
</dbReference>
<gene>
    <name evidence="7" type="ORF">LZZ85_02585</name>
</gene>
<feature type="transmembrane region" description="Helical" evidence="5">
    <location>
        <begin position="381"/>
        <end position="407"/>
    </location>
</feature>
<dbReference type="Pfam" id="PF04932">
    <property type="entry name" value="Wzy_C"/>
    <property type="match status" value="1"/>
</dbReference>
<organism evidence="7 8">
    <name type="scientific">Terrimonas ginsenosidimutans</name>
    <dbReference type="NCBI Taxonomy" id="2908004"/>
    <lineage>
        <taxon>Bacteria</taxon>
        <taxon>Pseudomonadati</taxon>
        <taxon>Bacteroidota</taxon>
        <taxon>Chitinophagia</taxon>
        <taxon>Chitinophagales</taxon>
        <taxon>Chitinophagaceae</taxon>
        <taxon>Terrimonas</taxon>
    </lineage>
</organism>
<evidence type="ECO:0000313" key="8">
    <source>
        <dbReference type="Proteomes" id="UP001165367"/>
    </source>
</evidence>
<evidence type="ECO:0000256" key="1">
    <source>
        <dbReference type="ARBA" id="ARBA00004141"/>
    </source>
</evidence>
<feature type="transmembrane region" description="Helical" evidence="5">
    <location>
        <begin position="110"/>
        <end position="132"/>
    </location>
</feature>
<feature type="transmembrane region" description="Helical" evidence="5">
    <location>
        <begin position="446"/>
        <end position="463"/>
    </location>
</feature>
<dbReference type="InterPro" id="IPR051533">
    <property type="entry name" value="WaaL-like"/>
</dbReference>
<feature type="transmembrane region" description="Helical" evidence="5">
    <location>
        <begin position="138"/>
        <end position="157"/>
    </location>
</feature>
<feature type="transmembrane region" description="Helical" evidence="5">
    <location>
        <begin position="419"/>
        <end position="440"/>
    </location>
</feature>
<keyword evidence="8" id="KW-1185">Reference proteome</keyword>
<dbReference type="PANTHER" id="PTHR37422:SF13">
    <property type="entry name" value="LIPOPOLYSACCHARIDE BIOSYNTHESIS PROTEIN PA4999-RELATED"/>
    <property type="match status" value="1"/>
</dbReference>
<evidence type="ECO:0000256" key="5">
    <source>
        <dbReference type="SAM" id="Phobius"/>
    </source>
</evidence>
<name>A0ABS9KLF2_9BACT</name>
<feature type="transmembrane region" description="Helical" evidence="5">
    <location>
        <begin position="82"/>
        <end position="103"/>
    </location>
</feature>
<accession>A0ABS9KLF2</accession>
<comment type="subcellular location">
    <subcellularLocation>
        <location evidence="1">Membrane</location>
        <topology evidence="1">Multi-pass membrane protein</topology>
    </subcellularLocation>
</comment>
<feature type="transmembrane region" description="Helical" evidence="5">
    <location>
        <begin position="12"/>
        <end position="34"/>
    </location>
</feature>
<evidence type="ECO:0000256" key="4">
    <source>
        <dbReference type="ARBA" id="ARBA00023136"/>
    </source>
</evidence>
<evidence type="ECO:0000256" key="2">
    <source>
        <dbReference type="ARBA" id="ARBA00022692"/>
    </source>
</evidence>
<evidence type="ECO:0000256" key="3">
    <source>
        <dbReference type="ARBA" id="ARBA00022989"/>
    </source>
</evidence>
<feature type="transmembrane region" description="Helical" evidence="5">
    <location>
        <begin position="41"/>
        <end position="62"/>
    </location>
</feature>
<dbReference type="RefSeq" id="WP_237868367.1">
    <property type="nucleotide sequence ID" value="NZ_JAKLTR010000001.1"/>
</dbReference>
<dbReference type="EMBL" id="JAKLTR010000001">
    <property type="protein sequence ID" value="MCG2613142.1"/>
    <property type="molecule type" value="Genomic_DNA"/>
</dbReference>